<dbReference type="AlphaFoldDB" id="A0A564Y910"/>
<keyword evidence="2" id="KW-0677">Repeat</keyword>
<dbReference type="Gene3D" id="6.10.140.2130">
    <property type="match status" value="1"/>
</dbReference>
<feature type="repeat" description="RPEL" evidence="4">
    <location>
        <begin position="322"/>
        <end position="347"/>
    </location>
</feature>
<dbReference type="Gene3D" id="6.10.140.1750">
    <property type="match status" value="1"/>
</dbReference>
<evidence type="ECO:0008006" key="8">
    <source>
        <dbReference type="Google" id="ProtNLM"/>
    </source>
</evidence>
<keyword evidence="3" id="KW-0009">Actin-binding</keyword>
<gene>
    <name evidence="6" type="ORF">WMSIL1_LOCUS3567</name>
</gene>
<proteinExistence type="inferred from homology"/>
<evidence type="ECO:0000256" key="5">
    <source>
        <dbReference type="SAM" id="MobiDB-lite"/>
    </source>
</evidence>
<dbReference type="PROSITE" id="PS51073">
    <property type="entry name" value="RPEL"/>
    <property type="match status" value="2"/>
</dbReference>
<feature type="compositionally biased region" description="Low complexity" evidence="5">
    <location>
        <begin position="13"/>
        <end position="44"/>
    </location>
</feature>
<dbReference type="Proteomes" id="UP000321570">
    <property type="component" value="Unassembled WGS sequence"/>
</dbReference>
<name>A0A564Y910_HYMDI</name>
<comment type="similarity">
    <text evidence="1">Belongs to the phosphatase and actin regulator family.</text>
</comment>
<protein>
    <recommendedName>
        <fullName evidence="8">Phosphatase and actin regulator</fullName>
    </recommendedName>
</protein>
<evidence type="ECO:0000256" key="2">
    <source>
        <dbReference type="ARBA" id="ARBA00022737"/>
    </source>
</evidence>
<dbReference type="PANTHER" id="PTHR12751:SF18">
    <property type="entry name" value="PHOSPHATASE AND ACTIN REGULATOR 1"/>
    <property type="match status" value="1"/>
</dbReference>
<evidence type="ECO:0000256" key="3">
    <source>
        <dbReference type="ARBA" id="ARBA00023203"/>
    </source>
</evidence>
<feature type="compositionally biased region" description="Low complexity" evidence="5">
    <location>
        <begin position="132"/>
        <end position="145"/>
    </location>
</feature>
<accession>A0A564Y910</accession>
<dbReference type="PANTHER" id="PTHR12751">
    <property type="entry name" value="PHOSPHATASE AND ACTIN REGULATOR PHACTR"/>
    <property type="match status" value="1"/>
</dbReference>
<feature type="region of interest" description="Disordered" evidence="5">
    <location>
        <begin position="66"/>
        <end position="91"/>
    </location>
</feature>
<reference evidence="6 7" key="1">
    <citation type="submission" date="2019-07" db="EMBL/GenBank/DDBJ databases">
        <authorList>
            <person name="Jastrzebski P J."/>
            <person name="Paukszto L."/>
            <person name="Jastrzebski P J."/>
        </authorList>
    </citation>
    <scope>NUCLEOTIDE SEQUENCE [LARGE SCALE GENOMIC DNA]</scope>
    <source>
        <strain evidence="6 7">WMS-il1</strain>
    </source>
</reference>
<evidence type="ECO:0000313" key="7">
    <source>
        <dbReference type="Proteomes" id="UP000321570"/>
    </source>
</evidence>
<organism evidence="6 7">
    <name type="scientific">Hymenolepis diminuta</name>
    <name type="common">Rat tapeworm</name>
    <dbReference type="NCBI Taxonomy" id="6216"/>
    <lineage>
        <taxon>Eukaryota</taxon>
        <taxon>Metazoa</taxon>
        <taxon>Spiralia</taxon>
        <taxon>Lophotrochozoa</taxon>
        <taxon>Platyhelminthes</taxon>
        <taxon>Cestoda</taxon>
        <taxon>Eucestoda</taxon>
        <taxon>Cyclophyllidea</taxon>
        <taxon>Hymenolepididae</taxon>
        <taxon>Hymenolepis</taxon>
    </lineage>
</organism>
<feature type="region of interest" description="Disordered" evidence="5">
    <location>
        <begin position="1"/>
        <end position="45"/>
    </location>
</feature>
<sequence>DSTNFSPPPLLKPPILDDQQNQQNNQLFDGNSSTSASSSLLTSHSADELATHLTSSTSLTQHVTQLSNINSTPPRVSARTSSLGNSDNSHINKDVNGCNVNGNNTSSVPLPSTPICNTDALTSELKTRLAMRRNSPPSNQQSSQRTNGCGIPDSRSSAPILPSTSVTSSPAQLSVSELSARFNSGLQFHIHRSHPPLLSVTTSSMGEEGSDDESENIRVSSPPPNTPEELANLRRADSNLWQRRARYLAGFLERRPSQQDLLAKNILSSRTSQVRAELRAKIEVSLERQLSQRPSVVELEQKNILHMGSEESRQKEKEEKKKNLSRKLSFRPSVEELKNRRIIRFNDYVEVTEAVNYDRRADKPWTRLTPKDKADIRKELNEFKSKEMDVHEESRQFTRFHRP</sequence>
<dbReference type="EMBL" id="CABIJS010000111">
    <property type="protein sequence ID" value="VUZ43238.1"/>
    <property type="molecule type" value="Genomic_DNA"/>
</dbReference>
<evidence type="ECO:0000256" key="1">
    <source>
        <dbReference type="ARBA" id="ARBA00009795"/>
    </source>
</evidence>
<dbReference type="InterPro" id="IPR004018">
    <property type="entry name" value="RPEL_repeat"/>
</dbReference>
<feature type="repeat" description="RPEL" evidence="4">
    <location>
        <begin position="284"/>
        <end position="309"/>
    </location>
</feature>
<keyword evidence="7" id="KW-1185">Reference proteome</keyword>
<feature type="non-terminal residue" evidence="6">
    <location>
        <position position="1"/>
    </location>
</feature>
<feature type="region of interest" description="Disordered" evidence="5">
    <location>
        <begin position="301"/>
        <end position="325"/>
    </location>
</feature>
<feature type="compositionally biased region" description="Pro residues" evidence="5">
    <location>
        <begin position="1"/>
        <end position="12"/>
    </location>
</feature>
<evidence type="ECO:0000256" key="4">
    <source>
        <dbReference type="PROSITE-ProRule" id="PRU00401"/>
    </source>
</evidence>
<evidence type="ECO:0000313" key="6">
    <source>
        <dbReference type="EMBL" id="VUZ43238.1"/>
    </source>
</evidence>
<dbReference type="SMART" id="SM00707">
    <property type="entry name" value="RPEL"/>
    <property type="match status" value="3"/>
</dbReference>
<dbReference type="Pfam" id="PF02755">
    <property type="entry name" value="RPEL"/>
    <property type="match status" value="2"/>
</dbReference>
<feature type="region of interest" description="Disordered" evidence="5">
    <location>
        <begin position="132"/>
        <end position="168"/>
    </location>
</feature>
<feature type="compositionally biased region" description="Basic and acidic residues" evidence="5">
    <location>
        <begin position="301"/>
        <end position="322"/>
    </location>
</feature>
<dbReference type="GO" id="GO:0030036">
    <property type="term" value="P:actin cytoskeleton organization"/>
    <property type="evidence" value="ECO:0007669"/>
    <property type="project" value="TreeGrafter"/>
</dbReference>
<dbReference type="GO" id="GO:0003779">
    <property type="term" value="F:actin binding"/>
    <property type="evidence" value="ECO:0007669"/>
    <property type="project" value="UniProtKB-KW"/>
</dbReference>
<feature type="region of interest" description="Disordered" evidence="5">
    <location>
        <begin position="197"/>
        <end position="229"/>
    </location>
</feature>
<feature type="compositionally biased region" description="Polar residues" evidence="5">
    <location>
        <begin position="68"/>
        <end position="89"/>
    </location>
</feature>
<feature type="compositionally biased region" description="Polar residues" evidence="5">
    <location>
        <begin position="154"/>
        <end position="168"/>
    </location>
</feature>